<dbReference type="InterPro" id="IPR036259">
    <property type="entry name" value="MFS_trans_sf"/>
</dbReference>
<feature type="transmembrane region" description="Helical" evidence="1">
    <location>
        <begin position="105"/>
        <end position="126"/>
    </location>
</feature>
<feature type="transmembrane region" description="Helical" evidence="1">
    <location>
        <begin position="52"/>
        <end position="72"/>
    </location>
</feature>
<dbReference type="Gene3D" id="1.20.1250.20">
    <property type="entry name" value="MFS general substrate transporter like domains"/>
    <property type="match status" value="1"/>
</dbReference>
<dbReference type="AlphaFoldDB" id="A0A382I336"/>
<sequence length="168" mass="18075">MIAKIQINQSSILAAVMYSILATAGLFYVNLGGAFLSAFVDGLNIGRDQAGFIVSANKYGAAFGALIATFIVKKIQWRKTIFYLFVAMIIVDFLSSLITSPTSLIYIRFLHGTIGGLSVGIGLSIIARTINPDKIFGMLLVVQYSFGSLGIWAVPRLVEAYGHIAVFG</sequence>
<dbReference type="GO" id="GO:0022857">
    <property type="term" value="F:transmembrane transporter activity"/>
    <property type="evidence" value="ECO:0007669"/>
    <property type="project" value="InterPro"/>
</dbReference>
<organism evidence="3">
    <name type="scientific">marine metagenome</name>
    <dbReference type="NCBI Taxonomy" id="408172"/>
    <lineage>
        <taxon>unclassified sequences</taxon>
        <taxon>metagenomes</taxon>
        <taxon>ecological metagenomes</taxon>
    </lineage>
</organism>
<dbReference type="PROSITE" id="PS50850">
    <property type="entry name" value="MFS"/>
    <property type="match status" value="1"/>
</dbReference>
<dbReference type="SUPFAM" id="SSF103473">
    <property type="entry name" value="MFS general substrate transporter"/>
    <property type="match status" value="1"/>
</dbReference>
<evidence type="ECO:0000256" key="1">
    <source>
        <dbReference type="SAM" id="Phobius"/>
    </source>
</evidence>
<accession>A0A382I336</accession>
<feature type="non-terminal residue" evidence="3">
    <location>
        <position position="168"/>
    </location>
</feature>
<feature type="transmembrane region" description="Helical" evidence="1">
    <location>
        <begin position="12"/>
        <end position="40"/>
    </location>
</feature>
<keyword evidence="1" id="KW-0472">Membrane</keyword>
<name>A0A382I336_9ZZZZ</name>
<dbReference type="EMBL" id="UINC01064930">
    <property type="protein sequence ID" value="SVB94070.1"/>
    <property type="molecule type" value="Genomic_DNA"/>
</dbReference>
<dbReference type="InterPro" id="IPR020846">
    <property type="entry name" value="MFS_dom"/>
</dbReference>
<reference evidence="3" key="1">
    <citation type="submission" date="2018-05" db="EMBL/GenBank/DDBJ databases">
        <authorList>
            <person name="Lanie J.A."/>
            <person name="Ng W.-L."/>
            <person name="Kazmierczak K.M."/>
            <person name="Andrzejewski T.M."/>
            <person name="Davidsen T.M."/>
            <person name="Wayne K.J."/>
            <person name="Tettelin H."/>
            <person name="Glass J.I."/>
            <person name="Rusch D."/>
            <person name="Podicherti R."/>
            <person name="Tsui H.-C.T."/>
            <person name="Winkler M.E."/>
        </authorList>
    </citation>
    <scope>NUCLEOTIDE SEQUENCE</scope>
</reference>
<feature type="domain" description="Major facilitator superfamily (MFS) profile" evidence="2">
    <location>
        <begin position="11"/>
        <end position="168"/>
    </location>
</feature>
<evidence type="ECO:0000313" key="3">
    <source>
        <dbReference type="EMBL" id="SVB94070.1"/>
    </source>
</evidence>
<proteinExistence type="predicted"/>
<feature type="transmembrane region" description="Helical" evidence="1">
    <location>
        <begin position="135"/>
        <end position="154"/>
    </location>
</feature>
<keyword evidence="1" id="KW-1133">Transmembrane helix</keyword>
<gene>
    <name evidence="3" type="ORF">METZ01_LOCUS246924</name>
</gene>
<evidence type="ECO:0000259" key="2">
    <source>
        <dbReference type="PROSITE" id="PS50850"/>
    </source>
</evidence>
<keyword evidence="1" id="KW-0812">Transmembrane</keyword>
<protein>
    <recommendedName>
        <fullName evidence="2">Major facilitator superfamily (MFS) profile domain-containing protein</fullName>
    </recommendedName>
</protein>
<feature type="transmembrane region" description="Helical" evidence="1">
    <location>
        <begin position="81"/>
        <end position="99"/>
    </location>
</feature>